<dbReference type="Proteomes" id="UP000824261">
    <property type="component" value="Unassembled WGS sequence"/>
</dbReference>
<reference evidence="2" key="1">
    <citation type="submission" date="2020-10" db="EMBL/GenBank/DDBJ databases">
        <authorList>
            <person name="Gilroy R."/>
        </authorList>
    </citation>
    <scope>NUCLEOTIDE SEQUENCE</scope>
    <source>
        <strain evidence="2">ChiGjej1B1-2707</strain>
    </source>
</reference>
<sequence length="432" mass="48030">ENVEATLASTRARGLVTGLSDEFKYFTKYESSCNYNQGFSYGDGYHAVGYYQFDNRYSLQPFLQYCYEYNPAAYSMFAFASDPNVDIAESAMYDYNLGKLTELGQRIEDAWHAAYNANPAEFSALQDTYAYNNYYVVAENYLASQGIDISNRADCVRGLCWGVCNLFGSGGWIQFVGGTFNGVYYEGCGLSNDMSDTEFAMALTQYIVDNVARFYPSQPQYHEGWQNRYRQEQRDCMNYLPDLVWGAWYTEAVDYVRANGLMGGYSGGVQDGRFGPEDRITRGQIATVLYRYFAGSSQDGYYGSLSYFSDVPDGSYYEAAINWAYTVGIVSGYGGTDCFGPDDYATREQVAVIMARAADMSGVYIYANSGAVWGLADAWSVSDYARTGVAWCYDQGIMGGIASSSGTMLSPQGSCTRAQFAKMVMVLTRDVL</sequence>
<evidence type="ECO:0000259" key="1">
    <source>
        <dbReference type="PROSITE" id="PS51272"/>
    </source>
</evidence>
<dbReference type="InterPro" id="IPR049073">
    <property type="entry name" value="T6SS_VgrG3-like_C"/>
</dbReference>
<feature type="domain" description="SLH" evidence="1">
    <location>
        <begin position="304"/>
        <end position="368"/>
    </location>
</feature>
<feature type="domain" description="SLH" evidence="1">
    <location>
        <begin position="372"/>
        <end position="432"/>
    </location>
</feature>
<organism evidence="2 3">
    <name type="scientific">Candidatus Aveggerthella stercoripullorum</name>
    <dbReference type="NCBI Taxonomy" id="2840688"/>
    <lineage>
        <taxon>Bacteria</taxon>
        <taxon>Bacillati</taxon>
        <taxon>Actinomycetota</taxon>
        <taxon>Coriobacteriia</taxon>
        <taxon>Eggerthellales</taxon>
        <taxon>Eggerthellaceae</taxon>
        <taxon>Eggerthellaceae incertae sedis</taxon>
        <taxon>Candidatus Aveggerthella</taxon>
    </lineage>
</organism>
<name>A0A9D1A178_9ACTN</name>
<accession>A0A9D1A178</accession>
<gene>
    <name evidence="2" type="ORF">IAA69_08490</name>
</gene>
<comment type="caution">
    <text evidence="2">The sequence shown here is derived from an EMBL/GenBank/DDBJ whole genome shotgun (WGS) entry which is preliminary data.</text>
</comment>
<dbReference type="PROSITE" id="PS51272">
    <property type="entry name" value="SLH"/>
    <property type="match status" value="3"/>
</dbReference>
<feature type="non-terminal residue" evidence="2">
    <location>
        <position position="1"/>
    </location>
</feature>
<dbReference type="AlphaFoldDB" id="A0A9D1A178"/>
<evidence type="ECO:0000313" key="3">
    <source>
        <dbReference type="Proteomes" id="UP000824261"/>
    </source>
</evidence>
<dbReference type="InterPro" id="IPR001119">
    <property type="entry name" value="SLH_dom"/>
</dbReference>
<reference evidence="2" key="2">
    <citation type="journal article" date="2021" name="PeerJ">
        <title>Extensive microbial diversity within the chicken gut microbiome revealed by metagenomics and culture.</title>
        <authorList>
            <person name="Gilroy R."/>
            <person name="Ravi A."/>
            <person name="Getino M."/>
            <person name="Pursley I."/>
            <person name="Horton D.L."/>
            <person name="Alikhan N.F."/>
            <person name="Baker D."/>
            <person name="Gharbi K."/>
            <person name="Hall N."/>
            <person name="Watson M."/>
            <person name="Adriaenssens E.M."/>
            <person name="Foster-Nyarko E."/>
            <person name="Jarju S."/>
            <person name="Secka A."/>
            <person name="Antonio M."/>
            <person name="Oren A."/>
            <person name="Chaudhuri R.R."/>
            <person name="La Ragione R."/>
            <person name="Hildebrand F."/>
            <person name="Pallen M.J."/>
        </authorList>
    </citation>
    <scope>NUCLEOTIDE SEQUENCE</scope>
    <source>
        <strain evidence="2">ChiGjej1B1-2707</strain>
    </source>
</reference>
<feature type="domain" description="SLH" evidence="1">
    <location>
        <begin position="236"/>
        <end position="303"/>
    </location>
</feature>
<evidence type="ECO:0000313" key="2">
    <source>
        <dbReference type="EMBL" id="HIR02280.1"/>
    </source>
</evidence>
<proteinExistence type="predicted"/>
<dbReference type="EMBL" id="DVGB01000104">
    <property type="protein sequence ID" value="HIR02280.1"/>
    <property type="molecule type" value="Genomic_DNA"/>
</dbReference>
<dbReference type="Pfam" id="PF21277">
    <property type="entry name" value="T6SS_VgrG3-like_C"/>
    <property type="match status" value="1"/>
</dbReference>
<dbReference type="Pfam" id="PF00395">
    <property type="entry name" value="SLH"/>
    <property type="match status" value="3"/>
</dbReference>
<protein>
    <submittedName>
        <fullName evidence="2">S-layer homology domain-containing protein</fullName>
    </submittedName>
</protein>